<name>A0A851GQC6_9BACT</name>
<feature type="domain" description="PPM-type phosphatase" evidence="3">
    <location>
        <begin position="251"/>
        <end position="472"/>
    </location>
</feature>
<evidence type="ECO:0000259" key="2">
    <source>
        <dbReference type="SMART" id="SM00065"/>
    </source>
</evidence>
<dbReference type="InterPro" id="IPR052016">
    <property type="entry name" value="Bact_Sigma-Reg"/>
</dbReference>
<dbReference type="SUPFAM" id="SSF55781">
    <property type="entry name" value="GAF domain-like"/>
    <property type="match status" value="1"/>
</dbReference>
<dbReference type="InterPro" id="IPR036457">
    <property type="entry name" value="PPM-type-like_dom_sf"/>
</dbReference>
<organism evidence="4 5">
    <name type="scientific">Oceaniferula marina</name>
    <dbReference type="NCBI Taxonomy" id="2748318"/>
    <lineage>
        <taxon>Bacteria</taxon>
        <taxon>Pseudomonadati</taxon>
        <taxon>Verrucomicrobiota</taxon>
        <taxon>Verrucomicrobiia</taxon>
        <taxon>Verrucomicrobiales</taxon>
        <taxon>Verrucomicrobiaceae</taxon>
        <taxon>Oceaniferula</taxon>
    </lineage>
</organism>
<dbReference type="Proteomes" id="UP000557872">
    <property type="component" value="Unassembled WGS sequence"/>
</dbReference>
<dbReference type="InterPro" id="IPR003018">
    <property type="entry name" value="GAF"/>
</dbReference>
<evidence type="ECO:0000313" key="5">
    <source>
        <dbReference type="Proteomes" id="UP000557872"/>
    </source>
</evidence>
<keyword evidence="1" id="KW-0378">Hydrolase</keyword>
<dbReference type="Gene3D" id="3.30.450.40">
    <property type="match status" value="1"/>
</dbReference>
<protein>
    <submittedName>
        <fullName evidence="4">SpoIIE family protein phosphatase</fullName>
    </submittedName>
</protein>
<dbReference type="GO" id="GO:0016791">
    <property type="term" value="F:phosphatase activity"/>
    <property type="evidence" value="ECO:0007669"/>
    <property type="project" value="TreeGrafter"/>
</dbReference>
<dbReference type="SMART" id="SM00331">
    <property type="entry name" value="PP2C_SIG"/>
    <property type="match status" value="1"/>
</dbReference>
<feature type="domain" description="GAF" evidence="2">
    <location>
        <begin position="56"/>
        <end position="224"/>
    </location>
</feature>
<gene>
    <name evidence="4" type="ORF">HW115_16970</name>
</gene>
<reference evidence="4 5" key="1">
    <citation type="submission" date="2020-07" db="EMBL/GenBank/DDBJ databases">
        <title>Roseicoccus Jingziensis gen. nov., sp. nov., isolated from coastal seawater.</title>
        <authorList>
            <person name="Feng X."/>
        </authorList>
    </citation>
    <scope>NUCLEOTIDE SEQUENCE [LARGE SCALE GENOMIC DNA]</scope>
    <source>
        <strain evidence="4 5">N1E253</strain>
    </source>
</reference>
<dbReference type="SUPFAM" id="SSF81606">
    <property type="entry name" value="PP2C-like"/>
    <property type="match status" value="1"/>
</dbReference>
<dbReference type="PANTHER" id="PTHR43156">
    <property type="entry name" value="STAGE II SPORULATION PROTEIN E-RELATED"/>
    <property type="match status" value="1"/>
</dbReference>
<dbReference type="EMBL" id="JACBAZ010000010">
    <property type="protein sequence ID" value="NWK57315.1"/>
    <property type="molecule type" value="Genomic_DNA"/>
</dbReference>
<sequence length="473" mass="52090">MIAIAALLFVICLLALRKTALRLEAIKKEKEEILGEEMRMFDFLHHLGLAIERDITRNQLHKEIVDGFSKVLNADGGGLYLLSDDRKSLLPKYISKDCPPLVGVPVEIRHRAQKDPRAMDSYVRLTKVSVDEGVLGAALATGECMHVSNVKNHEAFRDAFVRYDEDVSALLSPLKHGGRDLGVVAVVRRLEHGGFSQNDFEVFRSVSEQSAFAMGNAMIHQELAEKRKLDDEIRTARDVQHVLLPSKEPKISGYRVSGSNTPARMISGDYFDYIDLPNDRAGIVIADVTGKGVPAGLLMAMCRSVLRMTSQNTSSPAEALAQVNRNLFPDVREDMFVSLAYVILDKTSGNVCMARAGHDAPLMFRSNIRNIEVIKPPGLAIGIDEGAVFERVTKDLSLQMESGDCLLLYTDGVCEAVDKHENEFGADRLESEFMKSAPMGAEAVVDSIKQAVSSFAGAEPQMDDITVIAIEKR</sequence>
<dbReference type="Gene3D" id="3.60.40.10">
    <property type="entry name" value="PPM-type phosphatase domain"/>
    <property type="match status" value="1"/>
</dbReference>
<dbReference type="InterPro" id="IPR029016">
    <property type="entry name" value="GAF-like_dom_sf"/>
</dbReference>
<dbReference type="Pfam" id="PF13185">
    <property type="entry name" value="GAF_2"/>
    <property type="match status" value="1"/>
</dbReference>
<proteinExistence type="predicted"/>
<dbReference type="SMART" id="SM00065">
    <property type="entry name" value="GAF"/>
    <property type="match status" value="1"/>
</dbReference>
<evidence type="ECO:0000259" key="3">
    <source>
        <dbReference type="SMART" id="SM00331"/>
    </source>
</evidence>
<evidence type="ECO:0000313" key="4">
    <source>
        <dbReference type="EMBL" id="NWK57315.1"/>
    </source>
</evidence>
<keyword evidence="5" id="KW-1185">Reference proteome</keyword>
<dbReference type="Pfam" id="PF07228">
    <property type="entry name" value="SpoIIE"/>
    <property type="match status" value="1"/>
</dbReference>
<evidence type="ECO:0000256" key="1">
    <source>
        <dbReference type="ARBA" id="ARBA00022801"/>
    </source>
</evidence>
<accession>A0A851GQC6</accession>
<dbReference type="AlphaFoldDB" id="A0A851GQC6"/>
<dbReference type="PANTHER" id="PTHR43156:SF2">
    <property type="entry name" value="STAGE II SPORULATION PROTEIN E"/>
    <property type="match status" value="1"/>
</dbReference>
<dbReference type="InterPro" id="IPR001932">
    <property type="entry name" value="PPM-type_phosphatase-like_dom"/>
</dbReference>
<comment type="caution">
    <text evidence="4">The sequence shown here is derived from an EMBL/GenBank/DDBJ whole genome shotgun (WGS) entry which is preliminary data.</text>
</comment>